<keyword evidence="2" id="KW-1185">Reference proteome</keyword>
<sequence>MAEGSSTSCWSQGEFRARGKPELRWYTRGSPPPYCTGTLPTPSPLPSHSTAWLALTFPGDPPYRLVLAWSYTPCWHSPPLPLPTPLCPSYSPTPPCPSHNTALPLPAPHKALPLTQPYPSLPLTQTYPSLALTSPAPHTALPLPAPRWHSPPLPLIQSYPSLAHCLYLPLLPLPHLPWSTHPQ</sequence>
<evidence type="ECO:0000313" key="1">
    <source>
        <dbReference type="EMBL" id="KAK3870676.1"/>
    </source>
</evidence>
<evidence type="ECO:0000313" key="2">
    <source>
        <dbReference type="Proteomes" id="UP001286313"/>
    </source>
</evidence>
<dbReference type="PRINTS" id="PR01217">
    <property type="entry name" value="PRICHEXTENSN"/>
</dbReference>
<organism evidence="1 2">
    <name type="scientific">Petrolisthes cinctipes</name>
    <name type="common">Flat porcelain crab</name>
    <dbReference type="NCBI Taxonomy" id="88211"/>
    <lineage>
        <taxon>Eukaryota</taxon>
        <taxon>Metazoa</taxon>
        <taxon>Ecdysozoa</taxon>
        <taxon>Arthropoda</taxon>
        <taxon>Crustacea</taxon>
        <taxon>Multicrustacea</taxon>
        <taxon>Malacostraca</taxon>
        <taxon>Eumalacostraca</taxon>
        <taxon>Eucarida</taxon>
        <taxon>Decapoda</taxon>
        <taxon>Pleocyemata</taxon>
        <taxon>Anomura</taxon>
        <taxon>Galatheoidea</taxon>
        <taxon>Porcellanidae</taxon>
        <taxon>Petrolisthes</taxon>
    </lineage>
</organism>
<comment type="caution">
    <text evidence="1">The sequence shown here is derived from an EMBL/GenBank/DDBJ whole genome shotgun (WGS) entry which is preliminary data.</text>
</comment>
<name>A0AAE1FBK4_PETCI</name>
<reference evidence="1" key="1">
    <citation type="submission" date="2023-10" db="EMBL/GenBank/DDBJ databases">
        <title>Genome assemblies of two species of porcelain crab, Petrolisthes cinctipes and Petrolisthes manimaculis (Anomura: Porcellanidae).</title>
        <authorList>
            <person name="Angst P."/>
        </authorList>
    </citation>
    <scope>NUCLEOTIDE SEQUENCE</scope>
    <source>
        <strain evidence="1">PB745_01</strain>
        <tissue evidence="1">Gill</tissue>
    </source>
</reference>
<dbReference type="EMBL" id="JAWQEG010002625">
    <property type="protein sequence ID" value="KAK3870676.1"/>
    <property type="molecule type" value="Genomic_DNA"/>
</dbReference>
<accession>A0AAE1FBK4</accession>
<dbReference type="Proteomes" id="UP001286313">
    <property type="component" value="Unassembled WGS sequence"/>
</dbReference>
<gene>
    <name evidence="1" type="ORF">Pcinc_024120</name>
</gene>
<protein>
    <submittedName>
        <fullName evidence="1">Uncharacterized protein</fullName>
    </submittedName>
</protein>
<dbReference type="AlphaFoldDB" id="A0AAE1FBK4"/>
<proteinExistence type="predicted"/>